<evidence type="ECO:0000256" key="1">
    <source>
        <dbReference type="ARBA" id="ARBA00022741"/>
    </source>
</evidence>
<dbReference type="Gene3D" id="3.40.50.2300">
    <property type="match status" value="1"/>
</dbReference>
<dbReference type="Gene3D" id="3.40.50.300">
    <property type="entry name" value="P-loop containing nucleotide triphosphate hydrolases"/>
    <property type="match status" value="1"/>
</dbReference>
<keyword evidence="2" id="KW-0067">ATP-binding</keyword>
<dbReference type="Proteomes" id="UP001595710">
    <property type="component" value="Unassembled WGS sequence"/>
</dbReference>
<dbReference type="InterPro" id="IPR001789">
    <property type="entry name" value="Sig_transdc_resp-reg_receiver"/>
</dbReference>
<dbReference type="PROSITE" id="PS00676">
    <property type="entry name" value="SIGMA54_INTERACT_2"/>
    <property type="match status" value="1"/>
</dbReference>
<sequence length="457" mass="51652">MSSKDQEYHAIIVDDDPAIRESLEQWLDLADIHVQTFSSALDALVNIDEHYPGVIVSDVKMPELDGMEFLQRVPADIPFILITGHGGIALAVEAMKAGAYDFVEKPYKPERLVELIKTACRQRQVAMKTQQSHDHLEQLSGIEKDIIGHSSAIKLLRKQVSMLAQVNADVVIHGETGTGKELVAQCLHKYSVRKDHEFVPINVSAIPENLIESELFGHEAGAFTGANKRHVGKFEYANGGTLLLDEIESMPMYFQVKILRVLQEREVTRLGSHKPKALDVRVIAATKKDLKAAAAEGEFREDLYYRLLVSELHIPPLRERKEDIVLLFQHFLNLAAQSNNMTAPDLQLDDQLTLELHDWPGNVRELKNTAERYLLTHNISGISLQELLQVGNKAALTSNPDSSLSQRLEYVEKMLIAEELKHHKGNIKAVMDVLDLPRRTLNQKMQKYDLKREDFLE</sequence>
<keyword evidence="10" id="KW-1185">Reference proteome</keyword>
<evidence type="ECO:0000313" key="10">
    <source>
        <dbReference type="Proteomes" id="UP001595710"/>
    </source>
</evidence>
<dbReference type="SUPFAM" id="SSF52540">
    <property type="entry name" value="P-loop containing nucleoside triphosphate hydrolases"/>
    <property type="match status" value="1"/>
</dbReference>
<dbReference type="InterPro" id="IPR027417">
    <property type="entry name" value="P-loop_NTPase"/>
</dbReference>
<dbReference type="SMART" id="SM00448">
    <property type="entry name" value="REC"/>
    <property type="match status" value="1"/>
</dbReference>
<dbReference type="InterPro" id="IPR002078">
    <property type="entry name" value="Sigma_54_int"/>
</dbReference>
<accession>A0ABV7WS56</accession>
<keyword evidence="1" id="KW-0547">Nucleotide-binding</keyword>
<feature type="domain" description="Response regulatory" evidence="8">
    <location>
        <begin position="9"/>
        <end position="120"/>
    </location>
</feature>
<evidence type="ECO:0000259" key="8">
    <source>
        <dbReference type="PROSITE" id="PS50110"/>
    </source>
</evidence>
<dbReference type="Pfam" id="PF02954">
    <property type="entry name" value="HTH_8"/>
    <property type="match status" value="1"/>
</dbReference>
<keyword evidence="4" id="KW-0238">DNA-binding</keyword>
<evidence type="ECO:0000256" key="5">
    <source>
        <dbReference type="ARBA" id="ARBA00023163"/>
    </source>
</evidence>
<name>A0ABV7WS56_9GAMM</name>
<dbReference type="PROSITE" id="PS00688">
    <property type="entry name" value="SIGMA54_INTERACT_3"/>
    <property type="match status" value="1"/>
</dbReference>
<dbReference type="PANTHER" id="PTHR32071:SF57">
    <property type="entry name" value="C4-DICARBOXYLATE TRANSPORT TRANSCRIPTIONAL REGULATORY PROTEIN DCTD"/>
    <property type="match status" value="1"/>
</dbReference>
<dbReference type="Pfam" id="PF00072">
    <property type="entry name" value="Response_reg"/>
    <property type="match status" value="1"/>
</dbReference>
<evidence type="ECO:0000259" key="7">
    <source>
        <dbReference type="PROSITE" id="PS50045"/>
    </source>
</evidence>
<dbReference type="PROSITE" id="PS50045">
    <property type="entry name" value="SIGMA54_INTERACT_4"/>
    <property type="match status" value="1"/>
</dbReference>
<dbReference type="EMBL" id="JBHRYN010000010">
    <property type="protein sequence ID" value="MFC3701684.1"/>
    <property type="molecule type" value="Genomic_DNA"/>
</dbReference>
<evidence type="ECO:0000256" key="6">
    <source>
        <dbReference type="PROSITE-ProRule" id="PRU00169"/>
    </source>
</evidence>
<dbReference type="SUPFAM" id="SSF46689">
    <property type="entry name" value="Homeodomain-like"/>
    <property type="match status" value="1"/>
</dbReference>
<evidence type="ECO:0000256" key="4">
    <source>
        <dbReference type="ARBA" id="ARBA00023125"/>
    </source>
</evidence>
<dbReference type="SMART" id="SM00382">
    <property type="entry name" value="AAA"/>
    <property type="match status" value="1"/>
</dbReference>
<dbReference type="InterPro" id="IPR058031">
    <property type="entry name" value="AAA_lid_NorR"/>
</dbReference>
<dbReference type="Gene3D" id="1.10.10.60">
    <property type="entry name" value="Homeodomain-like"/>
    <property type="match status" value="1"/>
</dbReference>
<dbReference type="InterPro" id="IPR025662">
    <property type="entry name" value="Sigma_54_int_dom_ATP-bd_1"/>
</dbReference>
<dbReference type="CDD" id="cd00009">
    <property type="entry name" value="AAA"/>
    <property type="match status" value="1"/>
</dbReference>
<gene>
    <name evidence="9" type="ORF">ACFOND_08550</name>
</gene>
<reference evidence="10" key="1">
    <citation type="journal article" date="2019" name="Int. J. Syst. Evol. Microbiol.">
        <title>The Global Catalogue of Microorganisms (GCM) 10K type strain sequencing project: providing services to taxonomists for standard genome sequencing and annotation.</title>
        <authorList>
            <consortium name="The Broad Institute Genomics Platform"/>
            <consortium name="The Broad Institute Genome Sequencing Center for Infectious Disease"/>
            <person name="Wu L."/>
            <person name="Ma J."/>
        </authorList>
    </citation>
    <scope>NUCLEOTIDE SEQUENCE [LARGE SCALE GENOMIC DNA]</scope>
    <source>
        <strain evidence="10">CECT 8288</strain>
    </source>
</reference>
<keyword evidence="3" id="KW-0805">Transcription regulation</keyword>
<dbReference type="InterPro" id="IPR025943">
    <property type="entry name" value="Sigma_54_int_dom_ATP-bd_2"/>
</dbReference>
<dbReference type="Gene3D" id="1.10.8.60">
    <property type="match status" value="1"/>
</dbReference>
<keyword evidence="6" id="KW-0597">Phosphoprotein</keyword>
<dbReference type="PROSITE" id="PS00675">
    <property type="entry name" value="SIGMA54_INTERACT_1"/>
    <property type="match status" value="1"/>
</dbReference>
<dbReference type="Pfam" id="PF25601">
    <property type="entry name" value="AAA_lid_14"/>
    <property type="match status" value="1"/>
</dbReference>
<keyword evidence="5" id="KW-0804">Transcription</keyword>
<dbReference type="InterPro" id="IPR011006">
    <property type="entry name" value="CheY-like_superfamily"/>
</dbReference>
<dbReference type="InterPro" id="IPR025944">
    <property type="entry name" value="Sigma_54_int_dom_CS"/>
</dbReference>
<dbReference type="InterPro" id="IPR009057">
    <property type="entry name" value="Homeodomain-like_sf"/>
</dbReference>
<dbReference type="SUPFAM" id="SSF52172">
    <property type="entry name" value="CheY-like"/>
    <property type="match status" value="1"/>
</dbReference>
<evidence type="ECO:0000256" key="2">
    <source>
        <dbReference type="ARBA" id="ARBA00022840"/>
    </source>
</evidence>
<feature type="modified residue" description="4-aspartylphosphate" evidence="6">
    <location>
        <position position="58"/>
    </location>
</feature>
<proteinExistence type="predicted"/>
<dbReference type="Pfam" id="PF00158">
    <property type="entry name" value="Sigma54_activat"/>
    <property type="match status" value="1"/>
</dbReference>
<dbReference type="RefSeq" id="WP_290280622.1">
    <property type="nucleotide sequence ID" value="NZ_JAUFQI010000001.1"/>
</dbReference>
<protein>
    <submittedName>
        <fullName evidence="9">Sigma-54-dependent transcriptional regulator</fullName>
    </submittedName>
</protein>
<dbReference type="InterPro" id="IPR003593">
    <property type="entry name" value="AAA+_ATPase"/>
</dbReference>
<dbReference type="PROSITE" id="PS50110">
    <property type="entry name" value="RESPONSE_REGULATORY"/>
    <property type="match status" value="1"/>
</dbReference>
<evidence type="ECO:0000256" key="3">
    <source>
        <dbReference type="ARBA" id="ARBA00023015"/>
    </source>
</evidence>
<evidence type="ECO:0000313" key="9">
    <source>
        <dbReference type="EMBL" id="MFC3701684.1"/>
    </source>
</evidence>
<dbReference type="PANTHER" id="PTHR32071">
    <property type="entry name" value="TRANSCRIPTIONAL REGULATORY PROTEIN"/>
    <property type="match status" value="1"/>
</dbReference>
<comment type="caution">
    <text evidence="9">The sequence shown here is derived from an EMBL/GenBank/DDBJ whole genome shotgun (WGS) entry which is preliminary data.</text>
</comment>
<dbReference type="InterPro" id="IPR002197">
    <property type="entry name" value="HTH_Fis"/>
</dbReference>
<feature type="domain" description="Sigma-54 factor interaction" evidence="7">
    <location>
        <begin position="146"/>
        <end position="375"/>
    </location>
</feature>
<organism evidence="9 10">
    <name type="scientific">Reinekea marina</name>
    <dbReference type="NCBI Taxonomy" id="1310421"/>
    <lineage>
        <taxon>Bacteria</taxon>
        <taxon>Pseudomonadati</taxon>
        <taxon>Pseudomonadota</taxon>
        <taxon>Gammaproteobacteria</taxon>
        <taxon>Oceanospirillales</taxon>
        <taxon>Saccharospirillaceae</taxon>
        <taxon>Reinekea</taxon>
    </lineage>
</organism>